<dbReference type="InterPro" id="IPR005956">
    <property type="entry name" value="4OHPhenylPyrv_dOase"/>
</dbReference>
<dbReference type="SUPFAM" id="SSF54593">
    <property type="entry name" value="Glyoxalase/Bleomycin resistance protein/Dihydroxybiphenyl dioxygenase"/>
    <property type="match status" value="1"/>
</dbReference>
<evidence type="ECO:0000256" key="23">
    <source>
        <dbReference type="PIRSR" id="PIRSR009283-1"/>
    </source>
</evidence>
<dbReference type="InterPro" id="IPR041735">
    <property type="entry name" value="4OHPhenylPyrv_dOase_C"/>
</dbReference>
<dbReference type="CDD" id="cd08342">
    <property type="entry name" value="HPPD_N_like"/>
    <property type="match status" value="1"/>
</dbReference>
<keyword evidence="15" id="KW-0560">Oxidoreductase</keyword>
<dbReference type="InterPro" id="IPR029068">
    <property type="entry name" value="Glyas_Bleomycin-R_OHBP_Dase"/>
</dbReference>
<evidence type="ECO:0000256" key="20">
    <source>
        <dbReference type="ARBA" id="ARBA00029786"/>
    </source>
</evidence>
<dbReference type="GO" id="GO:0000139">
    <property type="term" value="C:Golgi membrane"/>
    <property type="evidence" value="ECO:0007669"/>
    <property type="project" value="UniProtKB-SubCell"/>
</dbReference>
<keyword evidence="17" id="KW-0333">Golgi apparatus</keyword>
<evidence type="ECO:0000256" key="11">
    <source>
        <dbReference type="ARBA" id="ARBA00022737"/>
    </source>
</evidence>
<comment type="subunit">
    <text evidence="6">Homodimer.</text>
</comment>
<feature type="binding site" evidence="23">
    <location>
        <position position="161"/>
    </location>
    <ligand>
        <name>Fe cation</name>
        <dbReference type="ChEBI" id="CHEBI:24875"/>
    </ligand>
</feature>
<evidence type="ECO:0000313" key="26">
    <source>
        <dbReference type="Proteomes" id="UP000283509"/>
    </source>
</evidence>
<sequence>MKMAKERGAKIVRDIWEEEDAGGKVRFAKVQTYGDTTHTFVERGSYKGLFLPGFHAPLTGPDPLLTNLPDVRLDFIDHIVGNQPNLEMENTASWYEKHLMFHRFWSVDDTQIHTEYSALRSIVMTNWEETIKMPINEPAPGKRKSQIQEYVDYYGGAGVQHIALNTKDIISAIRDLISPPTPLPPPRSDLRARGMHFLVVPKTYYQQLRERLKSSPTKIVEDLDAIEELNILVDFDDNGYLLQIFTKNMQDRPTVFLEVIQRHNHSGFGAGNFKALFEAIELDQAARGNL</sequence>
<proteinExistence type="inferred from homology"/>
<evidence type="ECO:0000256" key="22">
    <source>
        <dbReference type="ARBA" id="ARBA00048047"/>
    </source>
</evidence>
<evidence type="ECO:0000256" key="5">
    <source>
        <dbReference type="ARBA" id="ARBA00005877"/>
    </source>
</evidence>
<dbReference type="PANTHER" id="PTHR11959">
    <property type="entry name" value="4-HYDROXYPHENYLPYRUVATE DIOXYGENASE"/>
    <property type="match status" value="1"/>
</dbReference>
<dbReference type="FunFam" id="3.10.180.10:FF:000022">
    <property type="entry name" value="4-hydroxyphenylpyruvate dioxygenase"/>
    <property type="match status" value="1"/>
</dbReference>
<evidence type="ECO:0000256" key="21">
    <source>
        <dbReference type="ARBA" id="ARBA00033727"/>
    </source>
</evidence>
<reference evidence="25 26" key="2">
    <citation type="submission" date="2019-01" db="EMBL/GenBank/DDBJ databases">
        <title>The decoding of complex shrimp genome reveals the adaptation for benthos swimmer, frequently molting mechanism and breeding impact on genome.</title>
        <authorList>
            <person name="Sun Y."/>
            <person name="Gao Y."/>
            <person name="Yu Y."/>
        </authorList>
    </citation>
    <scope>NUCLEOTIDE SEQUENCE [LARGE SCALE GENOMIC DNA]</scope>
    <source>
        <tissue evidence="25">Muscle</tissue>
    </source>
</reference>
<evidence type="ECO:0000256" key="6">
    <source>
        <dbReference type="ARBA" id="ARBA00011738"/>
    </source>
</evidence>
<evidence type="ECO:0000256" key="17">
    <source>
        <dbReference type="ARBA" id="ARBA00023034"/>
    </source>
</evidence>
<evidence type="ECO:0000256" key="19">
    <source>
        <dbReference type="ARBA" id="ARBA00023232"/>
    </source>
</evidence>
<keyword evidence="18" id="KW-0472">Membrane</keyword>
<dbReference type="PANTHER" id="PTHR11959:SF1">
    <property type="entry name" value="4-HYDROXYPHENYLPYRUVATE DIOXYGENASE"/>
    <property type="match status" value="1"/>
</dbReference>
<dbReference type="OrthoDB" id="414569at2759"/>
<comment type="caution">
    <text evidence="25">The sequence shown here is derived from an EMBL/GenBank/DDBJ whole genome shotgun (WGS) entry which is preliminary data.</text>
</comment>
<dbReference type="InterPro" id="IPR037523">
    <property type="entry name" value="VOC_core"/>
</dbReference>
<comment type="catalytic activity">
    <reaction evidence="22">
        <text>3-(4-hydroxyphenyl)pyruvate + O2 = homogentisate + CO2</text>
        <dbReference type="Rhea" id="RHEA:16189"/>
        <dbReference type="ChEBI" id="CHEBI:15379"/>
        <dbReference type="ChEBI" id="CHEBI:16169"/>
        <dbReference type="ChEBI" id="CHEBI:16526"/>
        <dbReference type="ChEBI" id="CHEBI:36242"/>
        <dbReference type="EC" id="1.13.11.27"/>
    </reaction>
    <physiologicalReaction direction="left-to-right" evidence="22">
        <dbReference type="Rhea" id="RHEA:16190"/>
    </physiologicalReaction>
</comment>
<dbReference type="NCBIfam" id="TIGR01263">
    <property type="entry name" value="4HPPD"/>
    <property type="match status" value="1"/>
</dbReference>
<dbReference type="GO" id="GO:0042803">
    <property type="term" value="F:protein homodimerization activity"/>
    <property type="evidence" value="ECO:0007669"/>
    <property type="project" value="UniProtKB-ARBA"/>
</dbReference>
<dbReference type="STRING" id="6689.A0A3R7M105"/>
<reference evidence="25 26" key="1">
    <citation type="submission" date="2018-04" db="EMBL/GenBank/DDBJ databases">
        <authorList>
            <person name="Zhang X."/>
            <person name="Yuan J."/>
            <person name="Li F."/>
            <person name="Xiang J."/>
        </authorList>
    </citation>
    <scope>NUCLEOTIDE SEQUENCE [LARGE SCALE GENOMIC DNA]</scope>
    <source>
        <tissue evidence="25">Muscle</tissue>
    </source>
</reference>
<evidence type="ECO:0000256" key="14">
    <source>
        <dbReference type="ARBA" id="ARBA00022964"/>
    </source>
</evidence>
<dbReference type="InterPro" id="IPR041736">
    <property type="entry name" value="4OHPhenylPyrv_dOase_N"/>
</dbReference>
<keyword evidence="25" id="KW-0670">Pyruvate</keyword>
<evidence type="ECO:0000256" key="16">
    <source>
        <dbReference type="ARBA" id="ARBA00023004"/>
    </source>
</evidence>
<dbReference type="EC" id="1.13.11.27" evidence="7"/>
<keyword evidence="26" id="KW-1185">Reference proteome</keyword>
<comment type="function">
    <text evidence="21">Catalyzes the conversion of 4-hydroxyphenylpyruvic acid to homogentisic acid, one of the steps in tyrosine catabolism.</text>
</comment>
<keyword evidence="10 23" id="KW-0479">Metal-binding</keyword>
<keyword evidence="14 25" id="KW-0223">Dioxygenase</keyword>
<comment type="similarity">
    <text evidence="5">Belongs to the 4HPPD family.</text>
</comment>
<evidence type="ECO:0000256" key="13">
    <source>
        <dbReference type="ARBA" id="ARBA00022878"/>
    </source>
</evidence>
<comment type="pathway">
    <text evidence="4">Amino-acid degradation; L-phenylalanine degradation; acetoacetate and fumarate from L-phenylalanine: step 3/6.</text>
</comment>
<dbReference type="GO" id="GO:0003868">
    <property type="term" value="F:4-hydroxyphenylpyruvate dioxygenase activity"/>
    <property type="evidence" value="ECO:0007669"/>
    <property type="project" value="UniProtKB-EC"/>
</dbReference>
<dbReference type="GO" id="GO:0006559">
    <property type="term" value="P:L-phenylalanine catabolic process"/>
    <property type="evidence" value="ECO:0007669"/>
    <property type="project" value="UniProtKB-KW"/>
</dbReference>
<evidence type="ECO:0000256" key="15">
    <source>
        <dbReference type="ARBA" id="ARBA00023002"/>
    </source>
</evidence>
<dbReference type="Pfam" id="PF00903">
    <property type="entry name" value="Glyoxalase"/>
    <property type="match status" value="1"/>
</dbReference>
<dbReference type="PROSITE" id="PS51819">
    <property type="entry name" value="VOC"/>
    <property type="match status" value="1"/>
</dbReference>
<keyword evidence="19" id="KW-0585">Phenylalanine catabolism</keyword>
<feature type="binding site" evidence="23">
    <location>
        <position position="78"/>
    </location>
    <ligand>
        <name>Fe cation</name>
        <dbReference type="ChEBI" id="CHEBI:24875"/>
    </ligand>
</feature>
<dbReference type="PIRSF" id="PIRSF009283">
    <property type="entry name" value="HPP_dOase"/>
    <property type="match status" value="1"/>
</dbReference>
<dbReference type="EMBL" id="QCYY01002631">
    <property type="protein sequence ID" value="ROT68811.1"/>
    <property type="molecule type" value="Genomic_DNA"/>
</dbReference>
<evidence type="ECO:0000256" key="9">
    <source>
        <dbReference type="ARBA" id="ARBA00022490"/>
    </source>
</evidence>
<evidence type="ECO:0000256" key="18">
    <source>
        <dbReference type="ARBA" id="ARBA00023136"/>
    </source>
</evidence>
<accession>A0A3R7M105</accession>
<feature type="binding site" evidence="23">
    <location>
        <position position="258"/>
    </location>
    <ligand>
        <name>Fe cation</name>
        <dbReference type="ChEBI" id="CHEBI:24875"/>
    </ligand>
</feature>
<dbReference type="GO" id="GO:0006572">
    <property type="term" value="P:L-tyrosine catabolic process"/>
    <property type="evidence" value="ECO:0007669"/>
    <property type="project" value="UniProtKB-KW"/>
</dbReference>
<dbReference type="CDD" id="cd07250">
    <property type="entry name" value="HPPD_C_like"/>
    <property type="match status" value="1"/>
</dbReference>
<protein>
    <recommendedName>
        <fullName evidence="8">4-hydroxyphenylpyruvate dioxygenase</fullName>
        <ecNumber evidence="7">1.13.11.27</ecNumber>
    </recommendedName>
    <alternativeName>
        <fullName evidence="20">4-hydroxyphenylpyruvic acid oxidase</fullName>
    </alternativeName>
</protein>
<keyword evidence="13" id="KW-0828">Tyrosine catabolism</keyword>
<evidence type="ECO:0000256" key="4">
    <source>
        <dbReference type="ARBA" id="ARBA00005162"/>
    </source>
</evidence>
<evidence type="ECO:0000256" key="3">
    <source>
        <dbReference type="ARBA" id="ARBA00004496"/>
    </source>
</evidence>
<evidence type="ECO:0000313" key="25">
    <source>
        <dbReference type="EMBL" id="ROT68811.1"/>
    </source>
</evidence>
<evidence type="ECO:0000256" key="2">
    <source>
        <dbReference type="ARBA" id="ARBA00004406"/>
    </source>
</evidence>
<evidence type="ECO:0000256" key="8">
    <source>
        <dbReference type="ARBA" id="ARBA00018452"/>
    </source>
</evidence>
<comment type="cofactor">
    <cofactor evidence="23">
        <name>Fe cation</name>
        <dbReference type="ChEBI" id="CHEBI:24875"/>
    </cofactor>
    <text evidence="23">Binds 1 Fe cation per subunit.</text>
</comment>
<keyword evidence="9" id="KW-0963">Cytoplasm</keyword>
<dbReference type="InterPro" id="IPR004360">
    <property type="entry name" value="Glyas_Fos-R_dOase_dom"/>
</dbReference>
<dbReference type="Proteomes" id="UP000283509">
    <property type="component" value="Unassembled WGS sequence"/>
</dbReference>
<keyword evidence="11" id="KW-0677">Repeat</keyword>
<dbReference type="Gene3D" id="3.10.180.10">
    <property type="entry name" value="2,3-Dihydroxybiphenyl 1,2-Dioxygenase, domain 1"/>
    <property type="match status" value="2"/>
</dbReference>
<dbReference type="GO" id="GO:0005789">
    <property type="term" value="C:endoplasmic reticulum membrane"/>
    <property type="evidence" value="ECO:0007669"/>
    <property type="project" value="UniProtKB-SubCell"/>
</dbReference>
<gene>
    <name evidence="25" type="ORF">C7M84_013034</name>
</gene>
<name>A0A3R7M105_PENVA</name>
<keyword evidence="12" id="KW-0256">Endoplasmic reticulum</keyword>
<evidence type="ECO:0000256" key="12">
    <source>
        <dbReference type="ARBA" id="ARBA00022824"/>
    </source>
</evidence>
<evidence type="ECO:0000256" key="7">
    <source>
        <dbReference type="ARBA" id="ARBA00013222"/>
    </source>
</evidence>
<feature type="domain" description="VOC" evidence="24">
    <location>
        <begin position="75"/>
        <end position="247"/>
    </location>
</feature>
<dbReference type="GO" id="GO:0046872">
    <property type="term" value="F:metal ion binding"/>
    <property type="evidence" value="ECO:0007669"/>
    <property type="project" value="UniProtKB-KW"/>
</dbReference>
<evidence type="ECO:0000256" key="1">
    <source>
        <dbReference type="ARBA" id="ARBA00004395"/>
    </source>
</evidence>
<evidence type="ECO:0000259" key="24">
    <source>
        <dbReference type="PROSITE" id="PS51819"/>
    </source>
</evidence>
<organism evidence="25 26">
    <name type="scientific">Penaeus vannamei</name>
    <name type="common">Whiteleg shrimp</name>
    <name type="synonym">Litopenaeus vannamei</name>
    <dbReference type="NCBI Taxonomy" id="6689"/>
    <lineage>
        <taxon>Eukaryota</taxon>
        <taxon>Metazoa</taxon>
        <taxon>Ecdysozoa</taxon>
        <taxon>Arthropoda</taxon>
        <taxon>Crustacea</taxon>
        <taxon>Multicrustacea</taxon>
        <taxon>Malacostraca</taxon>
        <taxon>Eumalacostraca</taxon>
        <taxon>Eucarida</taxon>
        <taxon>Decapoda</taxon>
        <taxon>Dendrobranchiata</taxon>
        <taxon>Penaeoidea</taxon>
        <taxon>Penaeidae</taxon>
        <taxon>Penaeus</taxon>
    </lineage>
</organism>
<comment type="subcellular location">
    <subcellularLocation>
        <location evidence="3">Cytoplasm</location>
    </subcellularLocation>
    <subcellularLocation>
        <location evidence="2">Endoplasmic reticulum membrane</location>
        <topology evidence="2">Peripheral membrane protein</topology>
    </subcellularLocation>
    <subcellularLocation>
        <location evidence="1">Golgi apparatus membrane</location>
        <topology evidence="1">Peripheral membrane protein</topology>
    </subcellularLocation>
</comment>
<evidence type="ECO:0000256" key="10">
    <source>
        <dbReference type="ARBA" id="ARBA00022723"/>
    </source>
</evidence>
<keyword evidence="16 23" id="KW-0408">Iron</keyword>
<dbReference type="AlphaFoldDB" id="A0A3R7M105"/>